<protein>
    <submittedName>
        <fullName evidence="1">Uncharacterized protein</fullName>
    </submittedName>
</protein>
<keyword evidence="2" id="KW-1185">Reference proteome</keyword>
<feature type="non-terminal residue" evidence="1">
    <location>
        <position position="336"/>
    </location>
</feature>
<organism evidence="1 2">
    <name type="scientific">Coemansia nantahalensis</name>
    <dbReference type="NCBI Taxonomy" id="2789366"/>
    <lineage>
        <taxon>Eukaryota</taxon>
        <taxon>Fungi</taxon>
        <taxon>Fungi incertae sedis</taxon>
        <taxon>Zoopagomycota</taxon>
        <taxon>Kickxellomycotina</taxon>
        <taxon>Kickxellomycetes</taxon>
        <taxon>Kickxellales</taxon>
        <taxon>Kickxellaceae</taxon>
        <taxon>Coemansia</taxon>
    </lineage>
</organism>
<reference evidence="1" key="1">
    <citation type="submission" date="2022-07" db="EMBL/GenBank/DDBJ databases">
        <title>Phylogenomic reconstructions and comparative analyses of Kickxellomycotina fungi.</title>
        <authorList>
            <person name="Reynolds N.K."/>
            <person name="Stajich J.E."/>
            <person name="Barry K."/>
            <person name="Grigoriev I.V."/>
            <person name="Crous P."/>
            <person name="Smith M.E."/>
        </authorList>
    </citation>
    <scope>NUCLEOTIDE SEQUENCE</scope>
    <source>
        <strain evidence="1">CBS 109366</strain>
    </source>
</reference>
<proteinExistence type="predicted"/>
<sequence>MAYLESLEQCAATLERCNGSLQSMTGSLAELTQTFPRVETVMRCRRRYDLTTASDIGKAQDLISREAVPFLFRQVGQLEAAIETIRAAHEELERRVAEQRGEYQQLVDDEGSLAELQRALKEELALVADDQTSLLNTKSLVAAKERDLAELSRARAATGQRSAALEEASKVDAELIRVRRMIAEAEHEIAAIPTDDQIQATEDASDRALVLDRLRAQLELAGSVAVDEQAAATIAGLGSTLELLENKVFVPWWDRGTAMQTERMGYIGRLLRFFYKEHGSTMLATIEALLDRQSMTVDELRRELSTTGHATSNLPMLIDHLRAIGAVASETAAVAG</sequence>
<gene>
    <name evidence="1" type="ORF">IWQ57_006421</name>
</gene>
<accession>A0ACC1JJS1</accession>
<comment type="caution">
    <text evidence="1">The sequence shown here is derived from an EMBL/GenBank/DDBJ whole genome shotgun (WGS) entry which is preliminary data.</text>
</comment>
<evidence type="ECO:0000313" key="2">
    <source>
        <dbReference type="Proteomes" id="UP001140234"/>
    </source>
</evidence>
<evidence type="ECO:0000313" key="1">
    <source>
        <dbReference type="EMBL" id="KAJ2759970.1"/>
    </source>
</evidence>
<name>A0ACC1JJS1_9FUNG</name>
<dbReference type="Proteomes" id="UP001140234">
    <property type="component" value="Unassembled WGS sequence"/>
</dbReference>
<dbReference type="EMBL" id="JANBUJ010003634">
    <property type="protein sequence ID" value="KAJ2759970.1"/>
    <property type="molecule type" value="Genomic_DNA"/>
</dbReference>